<organism evidence="3 4">
    <name type="scientific">Streptomyces roseus</name>
    <dbReference type="NCBI Taxonomy" id="66430"/>
    <lineage>
        <taxon>Bacteria</taxon>
        <taxon>Bacillati</taxon>
        <taxon>Actinomycetota</taxon>
        <taxon>Actinomycetes</taxon>
        <taxon>Kitasatosporales</taxon>
        <taxon>Streptomycetaceae</taxon>
        <taxon>Streptomyces</taxon>
    </lineage>
</organism>
<proteinExistence type="predicted"/>
<dbReference type="EMBL" id="LFML01000085">
    <property type="protein sequence ID" value="KMO95800.1"/>
    <property type="molecule type" value="Genomic_DNA"/>
</dbReference>
<dbReference type="InterPro" id="IPR018891">
    <property type="entry name" value="AIPR_C"/>
</dbReference>
<name>A0A0J6XID3_9ACTN</name>
<dbReference type="AlphaFoldDB" id="A0A0J6XID3"/>
<reference evidence="3 4" key="1">
    <citation type="submission" date="2015-06" db="EMBL/GenBank/DDBJ databases">
        <title>Recapitulation of the evolution of biosynthetic gene clusters reveals hidden chemical diversity on bacterial genomes.</title>
        <authorList>
            <person name="Cruz-Morales P."/>
            <person name="Martinez-Guerrero C."/>
            <person name="Morales-Escalante M.A."/>
            <person name="Yanez-Guerra L.A."/>
            <person name="Kopp J.F."/>
            <person name="Feldmann J."/>
            <person name="Ramos-Aboites H.E."/>
            <person name="Barona-Gomez F."/>
        </authorList>
    </citation>
    <scope>NUCLEOTIDE SEQUENCE [LARGE SCALE GENOMIC DNA]</scope>
    <source>
        <strain evidence="3 4">ATCC 31245</strain>
    </source>
</reference>
<sequence>MAEHDVHEYSRALVTDIQALADAEGGSIPNTFTQHVLEILEEAGVVTDAALAYHSSRGLEIYGYGMPEDGSSLDLYTTDFNLTPSSSKLTKAESDRLFRRLFAFLGKHGSIRPNQEDNTDVHDMCVGVEKALSSVPKIRLFLLSNRVSTTSAPEPSEFEGIPVTYELWDLARLHRHETSGSIGEPIKVTFERPLPCLAAHSDEPNYSVVLAVIPGRQLAELYKEHRTRLLELNVRSFLQTRGTVNKGIRDTLLKAPGQFLAYNNGVTATASDVDFETDEAGRPIAIRSMTGLQIVNGGQTTASLHHVLTRDKRDLDGVHVQMKLTIVDPAHLSEIVPRISQYSNTQNKVTLVDFSSNHEFHVAFERVSRSLWAPATDGSGQETRWFYERARGQYTDKSAEYETRAAQRKFKLITPTRQRFSKSDLATFVHSWEQLPHWVSRGAQKNFAHFMERIEKSDPVVDVQYCKRAIATSLLFQAADRIARTHSAGSHKRLITTYTVARLSLEAKKRIDLDRIWNEQGTTDALNSALDELCPLIMETVISGDRHVSEWAKRPDCWDEVSRIAWTLPAALATELAADPFEIGSPESTESDEAEAAVEDIPSEEWQALADWAREGRVLRSVDRQLADRIAQRLSQGRRVVGAQARQAIEVYEDALRQGFHPVPTDLDHEMA</sequence>
<dbReference type="Pfam" id="PF10592">
    <property type="entry name" value="AIPR"/>
    <property type="match status" value="1"/>
</dbReference>
<dbReference type="Proteomes" id="UP000035932">
    <property type="component" value="Unassembled WGS sequence"/>
</dbReference>
<feature type="domain" description="Abortive phage infection protein C-terminal" evidence="1">
    <location>
        <begin position="230"/>
        <end position="537"/>
    </location>
</feature>
<evidence type="ECO:0000313" key="3">
    <source>
        <dbReference type="EMBL" id="KMO95800.1"/>
    </source>
</evidence>
<feature type="domain" description="Abortive infection phage resistance protein N-terminal" evidence="2">
    <location>
        <begin position="32"/>
        <end position="175"/>
    </location>
</feature>
<dbReference type="PATRIC" id="fig|66430.4.peg.7155"/>
<comment type="caution">
    <text evidence="3">The sequence shown here is derived from an EMBL/GenBank/DDBJ whole genome shotgun (WGS) entry which is preliminary data.</text>
</comment>
<protein>
    <submittedName>
        <fullName evidence="3">Abortive phage resistance protein</fullName>
    </submittedName>
</protein>
<accession>A0A0J6XID3</accession>
<evidence type="ECO:0000313" key="4">
    <source>
        <dbReference type="Proteomes" id="UP000035932"/>
    </source>
</evidence>
<gene>
    <name evidence="3" type="ORF">ACS04_21520</name>
</gene>
<dbReference type="STRING" id="66430.ACS04_21520"/>
<evidence type="ECO:0000259" key="1">
    <source>
        <dbReference type="Pfam" id="PF10592"/>
    </source>
</evidence>
<evidence type="ECO:0000259" key="2">
    <source>
        <dbReference type="Pfam" id="PF22879"/>
    </source>
</evidence>
<dbReference type="Pfam" id="PF22879">
    <property type="entry name" value="AIPR_N"/>
    <property type="match status" value="1"/>
</dbReference>
<keyword evidence="4" id="KW-1185">Reference proteome</keyword>
<dbReference type="RefSeq" id="WP_048478326.1">
    <property type="nucleotide sequence ID" value="NZ_JBIRUD010000021.1"/>
</dbReference>
<dbReference type="OrthoDB" id="9806213at2"/>
<dbReference type="InterPro" id="IPR055101">
    <property type="entry name" value="AIPR_N"/>
</dbReference>